<name>A0A0D1YQF6_9EURO</name>
<reference evidence="1 2" key="1">
    <citation type="submission" date="2015-01" db="EMBL/GenBank/DDBJ databases">
        <title>The Genome Sequence of Exophiala sideris CBS121828.</title>
        <authorList>
            <consortium name="The Broad Institute Genomics Platform"/>
            <person name="Cuomo C."/>
            <person name="de Hoog S."/>
            <person name="Gorbushina A."/>
            <person name="Stielow B."/>
            <person name="Teixiera M."/>
            <person name="Abouelleil A."/>
            <person name="Chapman S.B."/>
            <person name="Priest M."/>
            <person name="Young S.K."/>
            <person name="Wortman J."/>
            <person name="Nusbaum C."/>
            <person name="Birren B."/>
        </authorList>
    </citation>
    <scope>NUCLEOTIDE SEQUENCE [LARGE SCALE GENOMIC DNA]</scope>
    <source>
        <strain evidence="1 2">CBS 121828</strain>
    </source>
</reference>
<gene>
    <name evidence="1" type="ORF">PV11_09048</name>
</gene>
<dbReference type="HOGENOM" id="CLU_918388_0_0_1"/>
<dbReference type="AlphaFoldDB" id="A0A0D1YQF6"/>
<evidence type="ECO:0000313" key="2">
    <source>
        <dbReference type="Proteomes" id="UP000053599"/>
    </source>
</evidence>
<protein>
    <submittedName>
        <fullName evidence="1">Uncharacterized protein</fullName>
    </submittedName>
</protein>
<accession>A0A0D1YQF6</accession>
<dbReference type="EMBL" id="KN846954">
    <property type="protein sequence ID" value="KIV77233.1"/>
    <property type="molecule type" value="Genomic_DNA"/>
</dbReference>
<sequence length="303" mass="33352">MLETILTGAYTTVSTAPWTFWSVWLSVIVGATDLSVFTSTTACQSAVGTAEPLDVRYGLLGTLEAFSGASYVRRLRMSQSEKPLERNQRAQRSQWKVGGRIANSSTDDLKTFREQRCCPATYLATSWEISSKAGDLAKSKDATYKLALLASPESTTGVMDLRLVRLKGTAGGKETLFGIDVLCVREEDVEAMGDTEMITFQLETIGAGFQRLLEEDDILAEDLNKVESLARPERSWWTTVLKTVRGHWQGPLKGLTYKAVKISAEEARGLESGELKTMTLKGALYASVSRITRHFTQARMGGK</sequence>
<proteinExistence type="predicted"/>
<dbReference type="Proteomes" id="UP000053599">
    <property type="component" value="Unassembled WGS sequence"/>
</dbReference>
<evidence type="ECO:0000313" key="1">
    <source>
        <dbReference type="EMBL" id="KIV77233.1"/>
    </source>
</evidence>
<organism evidence="1 2">
    <name type="scientific">Exophiala sideris</name>
    <dbReference type="NCBI Taxonomy" id="1016849"/>
    <lineage>
        <taxon>Eukaryota</taxon>
        <taxon>Fungi</taxon>
        <taxon>Dikarya</taxon>
        <taxon>Ascomycota</taxon>
        <taxon>Pezizomycotina</taxon>
        <taxon>Eurotiomycetes</taxon>
        <taxon>Chaetothyriomycetidae</taxon>
        <taxon>Chaetothyriales</taxon>
        <taxon>Herpotrichiellaceae</taxon>
        <taxon>Exophiala</taxon>
    </lineage>
</organism>